<feature type="compositionally biased region" description="Polar residues" evidence="2">
    <location>
        <begin position="650"/>
        <end position="665"/>
    </location>
</feature>
<feature type="compositionally biased region" description="Polar residues" evidence="2">
    <location>
        <begin position="35"/>
        <end position="46"/>
    </location>
</feature>
<name>A0AA39D0W3_9EURO</name>
<evidence type="ECO:0000259" key="3">
    <source>
        <dbReference type="SMART" id="SM00906"/>
    </source>
</evidence>
<feature type="region of interest" description="Disordered" evidence="2">
    <location>
        <begin position="1"/>
        <end position="57"/>
    </location>
</feature>
<evidence type="ECO:0000256" key="2">
    <source>
        <dbReference type="SAM" id="MobiDB-lite"/>
    </source>
</evidence>
<feature type="compositionally biased region" description="Basic and acidic residues" evidence="2">
    <location>
        <begin position="613"/>
        <end position="637"/>
    </location>
</feature>
<feature type="compositionally biased region" description="Polar residues" evidence="2">
    <location>
        <begin position="77"/>
        <end position="86"/>
    </location>
</feature>
<feature type="region of interest" description="Disordered" evidence="2">
    <location>
        <begin position="612"/>
        <end position="638"/>
    </location>
</feature>
<dbReference type="Proteomes" id="UP001172681">
    <property type="component" value="Unassembled WGS sequence"/>
</dbReference>
<gene>
    <name evidence="4" type="ORF">H2204_002645</name>
</gene>
<dbReference type="GO" id="GO:0008270">
    <property type="term" value="F:zinc ion binding"/>
    <property type="evidence" value="ECO:0007669"/>
    <property type="project" value="InterPro"/>
</dbReference>
<proteinExistence type="predicted"/>
<feature type="compositionally biased region" description="Polar residues" evidence="2">
    <location>
        <begin position="106"/>
        <end position="117"/>
    </location>
</feature>
<sequence length="716" mass="79310">MDIEAADSTTWHHSSPRKRAPKAYIRDLERRVASLQRQSEPSSSRDPPTASDEHPSLNVTTLELEAADRVDHHENNNADSNRNGGTHQLPGVSSRLLPPGSRNSEDSGGSIPSSPGLQNPLALGFPSYFPDTSGRPIYLGTSSNWSFGRKVLAMAHEKVLGAPLPPENLLFEGKSYDLEWDGERRPARNSSSQAAEVSPALPSADFATFLINAVKFHCGQVFYLFEDERFTQQFSQFQRDPTKTMEASRLWYIHYLLVLAFGKAFVAPPTNGRSRKPPGAELFVHAMTLMPEFSFYDADPIEEIQVLCCAALYLQCLDFRGAAYCMIGRALRKALEHGMHTKIHGRTKIDGGLVQRRRKVWWTVYVLDRQMSALMGVPLGVADEAISAELPTFVDQPQKSTAMDIQIQLSRVLALALNTVYGPALGINKRFVENTREALKALAKTTDQLNSSFGIFENGAITTISRISGYLHLLYHQCVVLITRPLLYSFLRSRLGQSIHQSLIATLQSSSVRSLLQMCVESAQQILTILLALQSHSLLESFLPFDLDATFTSGISLLIAATVDPSLVDHSHPQWLQRTHAVLDEMVSRGNRVAGMIKLELSQLQDILGRLPPLDKDGRNLRRDPRATTGRQGDHPMQDANRVMTANVGATQSSRQIPADATSSPPCMMNPPAESSVSDEFVTEYINWQEGFPAEQLINFAESMDLSALDWLSAET</sequence>
<dbReference type="PANTHER" id="PTHR46910:SF32">
    <property type="entry name" value="TRANSCRIPTION FACTOR DOMAIN-CONTAINING PROTEIN-RELATED"/>
    <property type="match status" value="1"/>
</dbReference>
<feature type="domain" description="Xylanolytic transcriptional activator regulatory" evidence="3">
    <location>
        <begin position="323"/>
        <end position="397"/>
    </location>
</feature>
<keyword evidence="1" id="KW-0539">Nucleus</keyword>
<reference evidence="4" key="1">
    <citation type="submission" date="2022-10" db="EMBL/GenBank/DDBJ databases">
        <title>Culturing micro-colonial fungi from biological soil crusts in the Mojave desert and describing Neophaeococcomyces mojavensis, and introducing the new genera and species Taxawa tesnikishii.</title>
        <authorList>
            <person name="Kurbessoian T."/>
            <person name="Stajich J.E."/>
        </authorList>
    </citation>
    <scope>NUCLEOTIDE SEQUENCE</scope>
    <source>
        <strain evidence="4">TK_35</strain>
    </source>
</reference>
<dbReference type="GO" id="GO:0003700">
    <property type="term" value="F:DNA-binding transcription factor activity"/>
    <property type="evidence" value="ECO:0007669"/>
    <property type="project" value="InterPro"/>
</dbReference>
<dbReference type="SMART" id="SM00906">
    <property type="entry name" value="Fungal_trans"/>
    <property type="match status" value="1"/>
</dbReference>
<dbReference type="PANTHER" id="PTHR46910">
    <property type="entry name" value="TRANSCRIPTION FACTOR PDR1"/>
    <property type="match status" value="1"/>
</dbReference>
<protein>
    <recommendedName>
        <fullName evidence="3">Xylanolytic transcriptional activator regulatory domain-containing protein</fullName>
    </recommendedName>
</protein>
<keyword evidence="5" id="KW-1185">Reference proteome</keyword>
<organism evidence="4 5">
    <name type="scientific">Knufia peltigerae</name>
    <dbReference type="NCBI Taxonomy" id="1002370"/>
    <lineage>
        <taxon>Eukaryota</taxon>
        <taxon>Fungi</taxon>
        <taxon>Dikarya</taxon>
        <taxon>Ascomycota</taxon>
        <taxon>Pezizomycotina</taxon>
        <taxon>Eurotiomycetes</taxon>
        <taxon>Chaetothyriomycetidae</taxon>
        <taxon>Chaetothyriales</taxon>
        <taxon>Trichomeriaceae</taxon>
        <taxon>Knufia</taxon>
    </lineage>
</organism>
<accession>A0AA39D0W3</accession>
<feature type="region of interest" description="Disordered" evidence="2">
    <location>
        <begin position="73"/>
        <end position="117"/>
    </location>
</feature>
<evidence type="ECO:0000313" key="4">
    <source>
        <dbReference type="EMBL" id="KAJ9641583.1"/>
    </source>
</evidence>
<dbReference type="Pfam" id="PF04082">
    <property type="entry name" value="Fungal_trans"/>
    <property type="match status" value="1"/>
</dbReference>
<comment type="caution">
    <text evidence="4">The sequence shown here is derived from an EMBL/GenBank/DDBJ whole genome shotgun (WGS) entry which is preliminary data.</text>
</comment>
<feature type="region of interest" description="Disordered" evidence="2">
    <location>
        <begin position="650"/>
        <end position="675"/>
    </location>
</feature>
<dbReference type="InterPro" id="IPR050987">
    <property type="entry name" value="AtrR-like"/>
</dbReference>
<evidence type="ECO:0000313" key="5">
    <source>
        <dbReference type="Proteomes" id="UP001172681"/>
    </source>
</evidence>
<dbReference type="GO" id="GO:0003677">
    <property type="term" value="F:DNA binding"/>
    <property type="evidence" value="ECO:0007669"/>
    <property type="project" value="InterPro"/>
</dbReference>
<evidence type="ECO:0000256" key="1">
    <source>
        <dbReference type="ARBA" id="ARBA00023242"/>
    </source>
</evidence>
<dbReference type="CDD" id="cd12148">
    <property type="entry name" value="fungal_TF_MHR"/>
    <property type="match status" value="1"/>
</dbReference>
<dbReference type="EMBL" id="JAPDRN010000011">
    <property type="protein sequence ID" value="KAJ9641583.1"/>
    <property type="molecule type" value="Genomic_DNA"/>
</dbReference>
<dbReference type="InterPro" id="IPR007219">
    <property type="entry name" value="XnlR_reg_dom"/>
</dbReference>
<dbReference type="GO" id="GO:0006351">
    <property type="term" value="P:DNA-templated transcription"/>
    <property type="evidence" value="ECO:0007669"/>
    <property type="project" value="InterPro"/>
</dbReference>
<dbReference type="AlphaFoldDB" id="A0AA39D0W3"/>